<evidence type="ECO:0000256" key="4">
    <source>
        <dbReference type="ARBA" id="ARBA00013101"/>
    </source>
</evidence>
<reference evidence="17 18" key="1">
    <citation type="submission" date="2019-01" db="EMBL/GenBank/DDBJ databases">
        <title>Genome sequencing of the rare red list fungi Fomitopsis rosea.</title>
        <authorList>
            <person name="Buettner E."/>
            <person name="Kellner H."/>
        </authorList>
    </citation>
    <scope>NUCLEOTIDE SEQUENCE [LARGE SCALE GENOMIC DNA]</scope>
    <source>
        <strain evidence="17 18">DSM 105464</strain>
    </source>
</reference>
<comment type="function">
    <text evidence="14">Catalyzes the oxidation of 3-carboxy-2-hydroxy-4-methylpentanoate (3-isopropylmalate) to 3-carboxy-4-methyl-2-oxopentanoate. The product decarboxylates to 4-methyl-2 oxopentanoate.</text>
</comment>
<evidence type="ECO:0000256" key="3">
    <source>
        <dbReference type="ARBA" id="ARBA00011738"/>
    </source>
</evidence>
<comment type="cofactor">
    <cofactor evidence="1">
        <name>Mn(2+)</name>
        <dbReference type="ChEBI" id="CHEBI:29035"/>
    </cofactor>
</comment>
<feature type="region of interest" description="Disordered" evidence="15">
    <location>
        <begin position="1"/>
        <end position="76"/>
    </location>
</feature>
<evidence type="ECO:0000313" key="18">
    <source>
        <dbReference type="Proteomes" id="UP000298390"/>
    </source>
</evidence>
<dbReference type="InterPro" id="IPR001683">
    <property type="entry name" value="PX_dom"/>
</dbReference>
<evidence type="ECO:0000256" key="12">
    <source>
        <dbReference type="ARBA" id="ARBA00023304"/>
    </source>
</evidence>
<dbReference type="PANTHER" id="PTHR42979">
    <property type="entry name" value="3-ISOPROPYLMALATE DEHYDROGENASE"/>
    <property type="match status" value="1"/>
</dbReference>
<dbReference type="InterPro" id="IPR037907">
    <property type="entry name" value="Vps17_PX"/>
</dbReference>
<evidence type="ECO:0000256" key="8">
    <source>
        <dbReference type="ARBA" id="ARBA00022842"/>
    </source>
</evidence>
<dbReference type="GO" id="GO:0051287">
    <property type="term" value="F:NAD binding"/>
    <property type="evidence" value="ECO:0007669"/>
    <property type="project" value="InterPro"/>
</dbReference>
<evidence type="ECO:0000313" key="17">
    <source>
        <dbReference type="EMBL" id="TFY63225.1"/>
    </source>
</evidence>
<dbReference type="GO" id="GO:0035091">
    <property type="term" value="F:phosphatidylinositol binding"/>
    <property type="evidence" value="ECO:0007669"/>
    <property type="project" value="InterPro"/>
</dbReference>
<evidence type="ECO:0000256" key="2">
    <source>
        <dbReference type="ARBA" id="ARBA00007769"/>
    </source>
</evidence>
<evidence type="ECO:0000256" key="10">
    <source>
        <dbReference type="ARBA" id="ARBA00023027"/>
    </source>
</evidence>
<dbReference type="GO" id="GO:0003862">
    <property type="term" value="F:3-isopropylmalate dehydrogenase activity"/>
    <property type="evidence" value="ECO:0007669"/>
    <property type="project" value="UniProtKB-EC"/>
</dbReference>
<dbReference type="GO" id="GO:0005829">
    <property type="term" value="C:cytosol"/>
    <property type="evidence" value="ECO:0007669"/>
    <property type="project" value="TreeGrafter"/>
</dbReference>
<dbReference type="STRING" id="34475.A0A4Y9YLC5"/>
<dbReference type="InterPro" id="IPR015404">
    <property type="entry name" value="Vps5_C"/>
</dbReference>
<evidence type="ECO:0000259" key="16">
    <source>
        <dbReference type="PROSITE" id="PS50195"/>
    </source>
</evidence>
<dbReference type="CDD" id="cd07596">
    <property type="entry name" value="BAR_SNX"/>
    <property type="match status" value="1"/>
</dbReference>
<dbReference type="SMART" id="SM00312">
    <property type="entry name" value="PX"/>
    <property type="match status" value="1"/>
</dbReference>
<dbReference type="NCBIfam" id="TIGR00169">
    <property type="entry name" value="leuB"/>
    <property type="match status" value="1"/>
</dbReference>
<feature type="compositionally biased region" description="Pro residues" evidence="15">
    <location>
        <begin position="15"/>
        <end position="35"/>
    </location>
</feature>
<dbReference type="PROSITE" id="PS50195">
    <property type="entry name" value="PX"/>
    <property type="match status" value="1"/>
</dbReference>
<dbReference type="EMBL" id="SEKV01000137">
    <property type="protein sequence ID" value="TFY63225.1"/>
    <property type="molecule type" value="Genomic_DNA"/>
</dbReference>
<comment type="cofactor">
    <cofactor evidence="14">
        <name>Mg(2+)</name>
        <dbReference type="ChEBI" id="CHEBI:18420"/>
    </cofactor>
    <cofactor evidence="14">
        <name>Mn(2+)</name>
        <dbReference type="ChEBI" id="CHEBI:29035"/>
    </cofactor>
    <text evidence="14">Binds 1 Mg(2+) or Mn(2+) ion per subunit.</text>
</comment>
<dbReference type="InterPro" id="IPR004429">
    <property type="entry name" value="Isopropylmalate_DH"/>
</dbReference>
<dbReference type="Gene3D" id="3.30.1520.10">
    <property type="entry name" value="Phox-like domain"/>
    <property type="match status" value="1"/>
</dbReference>
<dbReference type="FunFam" id="3.40.718.10:FF:000006">
    <property type="entry name" value="3-isopropylmalate dehydrogenase"/>
    <property type="match status" value="1"/>
</dbReference>
<evidence type="ECO:0000256" key="14">
    <source>
        <dbReference type="RuleBase" id="RU004445"/>
    </source>
</evidence>
<dbReference type="SUPFAM" id="SSF64268">
    <property type="entry name" value="PX domain"/>
    <property type="match status" value="1"/>
</dbReference>
<evidence type="ECO:0000256" key="1">
    <source>
        <dbReference type="ARBA" id="ARBA00001936"/>
    </source>
</evidence>
<feature type="region of interest" description="Disordered" evidence="15">
    <location>
        <begin position="438"/>
        <end position="559"/>
    </location>
</feature>
<dbReference type="InterPro" id="IPR027267">
    <property type="entry name" value="AH/BAR_dom_sf"/>
</dbReference>
<dbReference type="SMART" id="SM01329">
    <property type="entry name" value="Iso_dh"/>
    <property type="match status" value="1"/>
</dbReference>
<dbReference type="GO" id="GO:0000287">
    <property type="term" value="F:magnesium ion binding"/>
    <property type="evidence" value="ECO:0007669"/>
    <property type="project" value="InterPro"/>
</dbReference>
<keyword evidence="12 14" id="KW-0100">Branched-chain amino acid biosynthesis</keyword>
<keyword evidence="7 14" id="KW-0479">Metal-binding</keyword>
<dbReference type="Gene3D" id="1.20.1270.60">
    <property type="entry name" value="Arfaptin homology (AH) domain/BAR domain"/>
    <property type="match status" value="1"/>
</dbReference>
<comment type="pathway">
    <text evidence="14">Amino-acid biosynthesis; L-leucine biosynthesis; L-leucine from 3-methyl-2-oxobutanoate: step 3/4.</text>
</comment>
<evidence type="ECO:0000256" key="6">
    <source>
        <dbReference type="ARBA" id="ARBA00022605"/>
    </source>
</evidence>
<feature type="compositionally biased region" description="Low complexity" evidence="15">
    <location>
        <begin position="525"/>
        <end position="535"/>
    </location>
</feature>
<dbReference type="InterPro" id="IPR019818">
    <property type="entry name" value="IsoCit/isopropylmalate_DH_CS"/>
</dbReference>
<dbReference type="AlphaFoldDB" id="A0A4Y9YLC5"/>
<feature type="domain" description="PX" evidence="16">
    <location>
        <begin position="64"/>
        <end position="196"/>
    </location>
</feature>
<evidence type="ECO:0000256" key="5">
    <source>
        <dbReference type="ARBA" id="ARBA00022430"/>
    </source>
</evidence>
<evidence type="ECO:0000256" key="13">
    <source>
        <dbReference type="RuleBase" id="RU004443"/>
    </source>
</evidence>
<dbReference type="InterPro" id="IPR036871">
    <property type="entry name" value="PX_dom_sf"/>
</dbReference>
<gene>
    <name evidence="17" type="ORF">EVJ58_g3372</name>
</gene>
<keyword evidence="6" id="KW-0028">Amino-acid biosynthesis</keyword>
<evidence type="ECO:0000256" key="9">
    <source>
        <dbReference type="ARBA" id="ARBA00023002"/>
    </source>
</evidence>
<dbReference type="GO" id="GO:0009098">
    <property type="term" value="P:L-leucine biosynthetic process"/>
    <property type="evidence" value="ECO:0007669"/>
    <property type="project" value="UniProtKB-UniPathway"/>
</dbReference>
<dbReference type="Pfam" id="PF00787">
    <property type="entry name" value="PX"/>
    <property type="match status" value="1"/>
</dbReference>
<dbReference type="Gene3D" id="3.40.718.10">
    <property type="entry name" value="Isopropylmalate Dehydrogenase"/>
    <property type="match status" value="1"/>
</dbReference>
<organism evidence="17 18">
    <name type="scientific">Rhodofomes roseus</name>
    <dbReference type="NCBI Taxonomy" id="34475"/>
    <lineage>
        <taxon>Eukaryota</taxon>
        <taxon>Fungi</taxon>
        <taxon>Dikarya</taxon>
        <taxon>Basidiomycota</taxon>
        <taxon>Agaricomycotina</taxon>
        <taxon>Agaricomycetes</taxon>
        <taxon>Polyporales</taxon>
        <taxon>Rhodofomes</taxon>
    </lineage>
</organism>
<comment type="caution">
    <text evidence="17">The sequence shown here is derived from an EMBL/GenBank/DDBJ whole genome shotgun (WGS) entry which is preliminary data.</text>
</comment>
<keyword evidence="10 14" id="KW-0520">NAD</keyword>
<sequence>MSTFDPLSNGFAEEPPWPTTPHVPNTPIPNLPRPAPLHTDSLRSAGGLYGKEPQIYGQPEPGLISPRVTTASNGAKYERPEPYLRVRITGLDRNRRDILVKFDAQTNLANFTGTTYRNVSRSYVEFQQFYETVVNTTPQTIIPALPLPRTSAPTDEEDDRLVKIMLQRWLTRICEDPILLQEEELRSFIESDFGYQPTPNVRRKASSGFSLIKPRVPDEDEELQRARFELTKLEGQYFEAAKAIDKLSRARKTLGAVRAEMGNKLVNVATTEAHPPLGNAFQKIGRAWHSLADLDQAQGISECVIVGDSLGYQGLNARSARETLQQRTAVLEDYQTAVKASISKRRNLERLKASSNIRSERVDEALEEMEEANKYEMILAKRAEGISQNLHRALDRHKRLVTEDVTTALVEHVRSSILYERQMLRELEALKPDVNSANKKFVPAPKTNGAPRPSYVPPLEDFTKPAPRPASAAPTGSFRVPPALTTSASQQGPSRAANASPQPPLPASPATSTSASVRSLPPQSPGAGPSSPAPQTTFTPPLANGPPLGGRFVDGTKSMFVKPPSSPLAAASTFPRAKLASRDGAGHAGISSARVGALQRGCRSPAVPPPTSELDGSLGRLVLAVVERRACLQRSCSPATVAAGRGPADGEADHDVAVVLPGDGIGPDVVAQAVRVLEVVSATSPDIELKLEEHLFGGCAIDATGVPLPESTLQACKEADAILMGSVGGPKWDVNSKVRPEQGLLGLRKGLGLYANIRPCNFASDSLLSYSPLKASVAQGTDIIIIRELIGGAYFGERKELGQAEQPDVAYDTMIYSIPEVQRITRVAAQIALNADPPLAIHSIDKANVLASSRLWRKVVVETLQNEYPQLKLDHTLVDSASMVMVASPRKLNGVVVTENLFGDILSDEASVIPGSLGLLPSASLAGAPSVADALSPEFKPTHGLYEPIHGSAPDIAGKGIANPIGTILSAALLLRYSLGLDKYAQAIEKAVQKVLDNQDIGGFELRTADLGGSAKTTEIGDKIVEVLKASLA</sequence>
<dbReference type="Pfam" id="PF09325">
    <property type="entry name" value="Vps5"/>
    <property type="match status" value="1"/>
</dbReference>
<dbReference type="Proteomes" id="UP000298390">
    <property type="component" value="Unassembled WGS sequence"/>
</dbReference>
<accession>A0A4Y9YLC5</accession>
<comment type="subunit">
    <text evidence="3 14">Homodimer.</text>
</comment>
<keyword evidence="8" id="KW-0460">Magnesium</keyword>
<dbReference type="CDD" id="cd06891">
    <property type="entry name" value="PX_Vps17p"/>
    <property type="match status" value="1"/>
</dbReference>
<keyword evidence="9 13" id="KW-0560">Oxidoreductase</keyword>
<keyword evidence="11" id="KW-0464">Manganese</keyword>
<comment type="similarity">
    <text evidence="2 13">Belongs to the isocitrate and isopropylmalate dehydrogenases family.</text>
</comment>
<dbReference type="Pfam" id="PF00180">
    <property type="entry name" value="Iso_dh"/>
    <property type="match status" value="1"/>
</dbReference>
<keyword evidence="5 14" id="KW-0432">Leucine biosynthesis</keyword>
<dbReference type="PROSITE" id="PS00470">
    <property type="entry name" value="IDH_IMDH"/>
    <property type="match status" value="1"/>
</dbReference>
<protein>
    <recommendedName>
        <fullName evidence="4 14">3-isopropylmalate dehydrogenase</fullName>
        <ecNumber evidence="4 14">1.1.1.85</ecNumber>
    </recommendedName>
</protein>
<proteinExistence type="inferred from homology"/>
<evidence type="ECO:0000256" key="7">
    <source>
        <dbReference type="ARBA" id="ARBA00022723"/>
    </source>
</evidence>
<comment type="catalytic activity">
    <reaction evidence="14">
        <text>(2R,3S)-3-isopropylmalate + NAD(+) = 4-methyl-2-oxopentanoate + CO2 + NADH</text>
        <dbReference type="Rhea" id="RHEA:32271"/>
        <dbReference type="ChEBI" id="CHEBI:16526"/>
        <dbReference type="ChEBI" id="CHEBI:17865"/>
        <dbReference type="ChEBI" id="CHEBI:35121"/>
        <dbReference type="ChEBI" id="CHEBI:57540"/>
        <dbReference type="ChEBI" id="CHEBI:57945"/>
        <dbReference type="EC" id="1.1.1.85"/>
    </reaction>
</comment>
<dbReference type="PANTHER" id="PTHR42979:SF1">
    <property type="entry name" value="3-ISOPROPYLMALATE DEHYDROGENASE"/>
    <property type="match status" value="1"/>
</dbReference>
<dbReference type="EC" id="1.1.1.85" evidence="4 14"/>
<dbReference type="InterPro" id="IPR024084">
    <property type="entry name" value="IsoPropMal-DH-like_dom"/>
</dbReference>
<name>A0A4Y9YLC5_9APHY</name>
<feature type="compositionally biased region" description="Polar residues" evidence="15">
    <location>
        <begin position="484"/>
        <end position="493"/>
    </location>
</feature>
<evidence type="ECO:0000256" key="11">
    <source>
        <dbReference type="ARBA" id="ARBA00023211"/>
    </source>
</evidence>
<dbReference type="UniPathway" id="UPA00048">
    <property type="reaction ID" value="UER00072"/>
</dbReference>
<dbReference type="SUPFAM" id="SSF53659">
    <property type="entry name" value="Isocitrate/Isopropylmalate dehydrogenase-like"/>
    <property type="match status" value="1"/>
</dbReference>
<evidence type="ECO:0000256" key="15">
    <source>
        <dbReference type="SAM" id="MobiDB-lite"/>
    </source>
</evidence>